<accession>A0A3P3EN06</accession>
<gene>
    <name evidence="8" type="ORF">EH244_16845</name>
</gene>
<evidence type="ECO:0000256" key="3">
    <source>
        <dbReference type="ARBA" id="ARBA00022597"/>
    </source>
</evidence>
<dbReference type="InterPro" id="IPR003439">
    <property type="entry name" value="ABC_transporter-like_ATP-bd"/>
</dbReference>
<evidence type="ECO:0000256" key="5">
    <source>
        <dbReference type="ARBA" id="ARBA00022741"/>
    </source>
</evidence>
<dbReference type="InterPro" id="IPR003593">
    <property type="entry name" value="AAA+_ATPase"/>
</dbReference>
<sequence>MNNTTVLRLQGITKRFGTLVANDAISLDLHAGEVLALLGENGAGKSTLMSILFGHYVADGGSIEVFGAPLPPGNPKAALAAGVGMVHQHFTLADNLSVLDNVMMGTEALWRPVSRRAAARAKLLEVAQRFGLPVQPDAKIGSLSVGERQRVEILKALYRGARILILDEPTAVLTPQESEALFATLAQMVAQGLSVIFISHKLGEVLRVSQRIAVLRSGKLVAEARTADTTQAQLALWMVGHAVEAPLRRPARSVGDAVCVLDHVSTSSDKDQGQNRLREVSLTLRAGEITAIAGVSGNGQVALAELLCGTRRATSGTALLMGRALPPSPARLVQRGVARIPEDRHAVGVVGDLPVWENAVSERLRSPVFSRWSWFVRRAAARLHAQRIEKAFDVRGGGPMAPARSLSGGNMQKLILGRALLAPEQDEEDAENRKYPTRAPRLIVAHQPTWGLDIGAVAYVQQQLIAAREAGAAVLVISDDLDEVLALGDRVAVMHGGRLGEARPAAAWTREAIGLAMAGAAAPQQQRAGATP</sequence>
<comment type="caution">
    <text evidence="8">The sequence shown here is derived from an EMBL/GenBank/DDBJ whole genome shotgun (WGS) entry which is preliminary data.</text>
</comment>
<dbReference type="Pfam" id="PF00005">
    <property type="entry name" value="ABC_tran"/>
    <property type="match status" value="2"/>
</dbReference>
<reference evidence="8 9" key="1">
    <citation type="submission" date="2018-11" db="EMBL/GenBank/DDBJ databases">
        <title>The genome of Variovorax sp T529.</title>
        <authorList>
            <person name="Gao J."/>
        </authorList>
    </citation>
    <scope>NUCLEOTIDE SEQUENCE [LARGE SCALE GENOMIC DNA]</scope>
    <source>
        <strain evidence="8 9">T529</strain>
    </source>
</reference>
<keyword evidence="3" id="KW-0762">Sugar transport</keyword>
<dbReference type="AlphaFoldDB" id="A0A3P3EN06"/>
<proteinExistence type="predicted"/>
<evidence type="ECO:0000256" key="1">
    <source>
        <dbReference type="ARBA" id="ARBA00022448"/>
    </source>
</evidence>
<dbReference type="InterPro" id="IPR027417">
    <property type="entry name" value="P-loop_NTPase"/>
</dbReference>
<keyword evidence="2" id="KW-1003">Cell membrane</keyword>
<evidence type="ECO:0000256" key="4">
    <source>
        <dbReference type="ARBA" id="ARBA00022737"/>
    </source>
</evidence>
<evidence type="ECO:0000313" key="8">
    <source>
        <dbReference type="EMBL" id="RRH87172.1"/>
    </source>
</evidence>
<dbReference type="PROSITE" id="PS00211">
    <property type="entry name" value="ABC_TRANSPORTER_1"/>
    <property type="match status" value="2"/>
</dbReference>
<evidence type="ECO:0000259" key="7">
    <source>
        <dbReference type="PROSITE" id="PS50893"/>
    </source>
</evidence>
<dbReference type="Proteomes" id="UP000271590">
    <property type="component" value="Unassembled WGS sequence"/>
</dbReference>
<feature type="domain" description="ABC transporter" evidence="7">
    <location>
        <begin position="7"/>
        <end position="242"/>
    </location>
</feature>
<dbReference type="Gene3D" id="3.40.50.300">
    <property type="entry name" value="P-loop containing nucleotide triphosphate hydrolases"/>
    <property type="match status" value="2"/>
</dbReference>
<dbReference type="PANTHER" id="PTHR43790:SF9">
    <property type="entry name" value="GALACTOFURANOSE TRANSPORTER ATP-BINDING PROTEIN YTFR"/>
    <property type="match status" value="1"/>
</dbReference>
<dbReference type="CDD" id="cd03215">
    <property type="entry name" value="ABC_Carb_Monos_II"/>
    <property type="match status" value="1"/>
</dbReference>
<feature type="domain" description="ABC transporter" evidence="7">
    <location>
        <begin position="259"/>
        <end position="521"/>
    </location>
</feature>
<keyword evidence="6 8" id="KW-0067">ATP-binding</keyword>
<evidence type="ECO:0000313" key="9">
    <source>
        <dbReference type="Proteomes" id="UP000271590"/>
    </source>
</evidence>
<dbReference type="EMBL" id="RQXU01000009">
    <property type="protein sequence ID" value="RRH87172.1"/>
    <property type="molecule type" value="Genomic_DNA"/>
</dbReference>
<protein>
    <submittedName>
        <fullName evidence="8">ABC transporter ATP-binding protein</fullName>
    </submittedName>
</protein>
<keyword evidence="5" id="KW-0547">Nucleotide-binding</keyword>
<dbReference type="PROSITE" id="PS50893">
    <property type="entry name" value="ABC_TRANSPORTER_2"/>
    <property type="match status" value="2"/>
</dbReference>
<dbReference type="InterPro" id="IPR017871">
    <property type="entry name" value="ABC_transporter-like_CS"/>
</dbReference>
<dbReference type="SMART" id="SM00382">
    <property type="entry name" value="AAA"/>
    <property type="match status" value="1"/>
</dbReference>
<dbReference type="SUPFAM" id="SSF52540">
    <property type="entry name" value="P-loop containing nucleoside triphosphate hydrolases"/>
    <property type="match status" value="2"/>
</dbReference>
<organism evidence="8 9">
    <name type="scientific">Variovorax beijingensis</name>
    <dbReference type="NCBI Taxonomy" id="2496117"/>
    <lineage>
        <taxon>Bacteria</taxon>
        <taxon>Pseudomonadati</taxon>
        <taxon>Pseudomonadota</taxon>
        <taxon>Betaproteobacteria</taxon>
        <taxon>Burkholderiales</taxon>
        <taxon>Comamonadaceae</taxon>
        <taxon>Variovorax</taxon>
    </lineage>
</organism>
<evidence type="ECO:0000256" key="6">
    <source>
        <dbReference type="ARBA" id="ARBA00022840"/>
    </source>
</evidence>
<dbReference type="PANTHER" id="PTHR43790">
    <property type="entry name" value="CARBOHYDRATE TRANSPORT ATP-BINDING PROTEIN MG119-RELATED"/>
    <property type="match status" value="1"/>
</dbReference>
<dbReference type="InterPro" id="IPR050107">
    <property type="entry name" value="ABC_carbohydrate_import_ATPase"/>
</dbReference>
<keyword evidence="4" id="KW-0677">Repeat</keyword>
<dbReference type="RefSeq" id="WP_124959528.1">
    <property type="nucleotide sequence ID" value="NZ_RQXU01000009.1"/>
</dbReference>
<dbReference type="GO" id="GO:0016887">
    <property type="term" value="F:ATP hydrolysis activity"/>
    <property type="evidence" value="ECO:0007669"/>
    <property type="project" value="InterPro"/>
</dbReference>
<name>A0A3P3EN06_9BURK</name>
<keyword evidence="2" id="KW-0472">Membrane</keyword>
<keyword evidence="1" id="KW-0813">Transport</keyword>
<evidence type="ECO:0000256" key="2">
    <source>
        <dbReference type="ARBA" id="ARBA00022475"/>
    </source>
</evidence>
<dbReference type="CDD" id="cd03216">
    <property type="entry name" value="ABC_Carb_Monos_I"/>
    <property type="match status" value="1"/>
</dbReference>
<dbReference type="GO" id="GO:0005524">
    <property type="term" value="F:ATP binding"/>
    <property type="evidence" value="ECO:0007669"/>
    <property type="project" value="UniProtKB-KW"/>
</dbReference>